<dbReference type="Gene3D" id="2.30.30.110">
    <property type="match status" value="2"/>
</dbReference>
<evidence type="ECO:0000313" key="2">
    <source>
        <dbReference type="EMBL" id="KXA31669.1"/>
    </source>
</evidence>
<organism evidence="2">
    <name type="scientific">Peptoniphilus harei</name>
    <dbReference type="NCBI Taxonomy" id="54005"/>
    <lineage>
        <taxon>Bacteria</taxon>
        <taxon>Bacillati</taxon>
        <taxon>Bacillota</taxon>
        <taxon>Tissierellia</taxon>
        <taxon>Tissierellales</taxon>
        <taxon>Peptoniphilaceae</taxon>
        <taxon>Peptoniphilus</taxon>
    </lineage>
</organism>
<feature type="coiled-coil region" evidence="1">
    <location>
        <begin position="128"/>
        <end position="169"/>
    </location>
</feature>
<protein>
    <recommendedName>
        <fullName evidence="4">PemK-like protein</fullName>
    </recommendedName>
</protein>
<dbReference type="EMBL" id="LRQE01000004">
    <property type="protein sequence ID" value="KXA31669.1"/>
    <property type="molecule type" value="Genomic_DNA"/>
</dbReference>
<dbReference type="AlphaFoldDB" id="A0A133PSA6"/>
<gene>
    <name evidence="2" type="ORF">HMPREF3229_00197</name>
</gene>
<evidence type="ECO:0000313" key="3">
    <source>
        <dbReference type="Proteomes" id="UP000070174"/>
    </source>
</evidence>
<proteinExistence type="predicted"/>
<dbReference type="SUPFAM" id="SSF50118">
    <property type="entry name" value="Cell growth inhibitor/plasmid maintenance toxic component"/>
    <property type="match status" value="1"/>
</dbReference>
<accession>A0A133PSA6</accession>
<dbReference type="PATRIC" id="fig|54005.3.peg.195"/>
<reference evidence="2 3" key="1">
    <citation type="submission" date="2016-01" db="EMBL/GenBank/DDBJ databases">
        <authorList>
            <person name="Oliw E.H."/>
        </authorList>
    </citation>
    <scope>NUCLEOTIDE SEQUENCE [LARGE SCALE GENOMIC DNA]</scope>
    <source>
        <strain evidence="2 3">CMW7756A</strain>
    </source>
</reference>
<keyword evidence="1" id="KW-0175">Coiled coil</keyword>
<dbReference type="InterPro" id="IPR011067">
    <property type="entry name" value="Plasmid_toxin/cell-grow_inhib"/>
</dbReference>
<sequence length="261" mass="30560">MDFKDINNKDDFIKFKSECISDLDDSINELMLRDYKQSVNLTYWIRDYKNFLKKEKTFDSTYLPVYKFGSIVEINLGFRVGSEFGGQHYGIVINRKDKKSNPNLTVIPMRSLKPNLHYSEINIGNEFYNLAKNKVNLLTEQHNAIKNDLEKEIGNLKEMLKNKDELNCEDSTIISEIDLDNKLKELLLKDRELSNKIKELSNCLKRISKLKDGSIALPNQVLTISKMRVKDPIRIHDTLYNITLSDSTMEKIKEKFEKIYF</sequence>
<evidence type="ECO:0008006" key="4">
    <source>
        <dbReference type="Google" id="ProtNLM"/>
    </source>
</evidence>
<dbReference type="Proteomes" id="UP000070174">
    <property type="component" value="Unassembled WGS sequence"/>
</dbReference>
<comment type="caution">
    <text evidence="2">The sequence shown here is derived from an EMBL/GenBank/DDBJ whole genome shotgun (WGS) entry which is preliminary data.</text>
</comment>
<name>A0A133PSA6_9FIRM</name>
<evidence type="ECO:0000256" key="1">
    <source>
        <dbReference type="SAM" id="Coils"/>
    </source>
</evidence>
<dbReference type="RefSeq" id="WP_060799540.1">
    <property type="nucleotide sequence ID" value="NZ_KQ957086.1"/>
</dbReference>